<evidence type="ECO:0000313" key="2">
    <source>
        <dbReference type="Proteomes" id="UP000580250"/>
    </source>
</evidence>
<evidence type="ECO:0000313" key="1">
    <source>
        <dbReference type="EMBL" id="CAD2192491.1"/>
    </source>
</evidence>
<protein>
    <submittedName>
        <fullName evidence="1">Uncharacterized protein</fullName>
    </submittedName>
</protein>
<gene>
    <name evidence="1" type="ORF">MENT_LOCUS45381</name>
</gene>
<sequence>MEDYDIFEVKANKFQQIFNQMCLYSPINHKYRELTPGILNYSKIIPNESIEVNPKMKVYWPLIYKNDKAETTFWTGQECYNLCKHSLNPETQKPLISFYLFIYHLDDLSKHMLDHLILNKLAGEIMMSRNREYLEENVVELSSIQIPNHGQLPPHFHGDLTRQVIIFFNFKAIFLNNNELGSFYSNVDFELFKLTGSYFY</sequence>
<organism evidence="1 2">
    <name type="scientific">Meloidogyne enterolobii</name>
    <name type="common">Root-knot nematode worm</name>
    <name type="synonym">Meloidogyne mayaguensis</name>
    <dbReference type="NCBI Taxonomy" id="390850"/>
    <lineage>
        <taxon>Eukaryota</taxon>
        <taxon>Metazoa</taxon>
        <taxon>Ecdysozoa</taxon>
        <taxon>Nematoda</taxon>
        <taxon>Chromadorea</taxon>
        <taxon>Rhabditida</taxon>
        <taxon>Tylenchina</taxon>
        <taxon>Tylenchomorpha</taxon>
        <taxon>Tylenchoidea</taxon>
        <taxon>Meloidogynidae</taxon>
        <taxon>Meloidogyninae</taxon>
        <taxon>Meloidogyne</taxon>
    </lineage>
</organism>
<name>A0A6V7WZL9_MELEN</name>
<accession>A0A6V7WZL9</accession>
<dbReference type="AlphaFoldDB" id="A0A6V7WZL9"/>
<dbReference type="EMBL" id="CAJEWN010000951">
    <property type="protein sequence ID" value="CAD2192491.1"/>
    <property type="molecule type" value="Genomic_DNA"/>
</dbReference>
<proteinExistence type="predicted"/>
<dbReference type="OrthoDB" id="5903113at2759"/>
<dbReference type="Proteomes" id="UP000580250">
    <property type="component" value="Unassembled WGS sequence"/>
</dbReference>
<comment type="caution">
    <text evidence="1">The sequence shown here is derived from an EMBL/GenBank/DDBJ whole genome shotgun (WGS) entry which is preliminary data.</text>
</comment>
<reference evidence="1 2" key="1">
    <citation type="submission" date="2020-08" db="EMBL/GenBank/DDBJ databases">
        <authorList>
            <person name="Koutsovoulos G."/>
            <person name="Danchin GJ E."/>
        </authorList>
    </citation>
    <scope>NUCLEOTIDE SEQUENCE [LARGE SCALE GENOMIC DNA]</scope>
</reference>